<dbReference type="EMBL" id="CM042016">
    <property type="protein sequence ID" value="KAI3701338.1"/>
    <property type="molecule type" value="Genomic_DNA"/>
</dbReference>
<proteinExistence type="predicted"/>
<sequence>MVFPLLIDHANTILSLATLAYEEIQMVVKIPTVYWWYKSISHAAKLTAGYYNPDNHDGYSILFKVMNSAWDEGLCLAGQNGYPCYDREVFMRLLETAKPSNDPDVMQLILLSC</sequence>
<evidence type="ECO:0000313" key="1">
    <source>
        <dbReference type="EMBL" id="KAI3701338.1"/>
    </source>
</evidence>
<dbReference type="Proteomes" id="UP001055811">
    <property type="component" value="Linkage Group LG08"/>
</dbReference>
<reference evidence="2" key="1">
    <citation type="journal article" date="2022" name="Mol. Ecol. Resour.">
        <title>The genomes of chicory, endive, great burdock and yacon provide insights into Asteraceae palaeo-polyploidization history and plant inulin production.</title>
        <authorList>
            <person name="Fan W."/>
            <person name="Wang S."/>
            <person name="Wang H."/>
            <person name="Wang A."/>
            <person name="Jiang F."/>
            <person name="Liu H."/>
            <person name="Zhao H."/>
            <person name="Xu D."/>
            <person name="Zhang Y."/>
        </authorList>
    </citation>
    <scope>NUCLEOTIDE SEQUENCE [LARGE SCALE GENOMIC DNA]</scope>
    <source>
        <strain evidence="2">cv. Punajuju</strain>
    </source>
</reference>
<organism evidence="1 2">
    <name type="scientific">Cichorium intybus</name>
    <name type="common">Chicory</name>
    <dbReference type="NCBI Taxonomy" id="13427"/>
    <lineage>
        <taxon>Eukaryota</taxon>
        <taxon>Viridiplantae</taxon>
        <taxon>Streptophyta</taxon>
        <taxon>Embryophyta</taxon>
        <taxon>Tracheophyta</taxon>
        <taxon>Spermatophyta</taxon>
        <taxon>Magnoliopsida</taxon>
        <taxon>eudicotyledons</taxon>
        <taxon>Gunneridae</taxon>
        <taxon>Pentapetalae</taxon>
        <taxon>asterids</taxon>
        <taxon>campanulids</taxon>
        <taxon>Asterales</taxon>
        <taxon>Asteraceae</taxon>
        <taxon>Cichorioideae</taxon>
        <taxon>Cichorieae</taxon>
        <taxon>Cichoriinae</taxon>
        <taxon>Cichorium</taxon>
    </lineage>
</organism>
<gene>
    <name evidence="1" type="ORF">L2E82_45992</name>
</gene>
<reference evidence="1 2" key="2">
    <citation type="journal article" date="2022" name="Mol. Ecol. Resour.">
        <title>The genomes of chicory, endive, great burdock and yacon provide insights into Asteraceae paleo-polyploidization history and plant inulin production.</title>
        <authorList>
            <person name="Fan W."/>
            <person name="Wang S."/>
            <person name="Wang H."/>
            <person name="Wang A."/>
            <person name="Jiang F."/>
            <person name="Liu H."/>
            <person name="Zhao H."/>
            <person name="Xu D."/>
            <person name="Zhang Y."/>
        </authorList>
    </citation>
    <scope>NUCLEOTIDE SEQUENCE [LARGE SCALE GENOMIC DNA]</scope>
    <source>
        <strain evidence="2">cv. Punajuju</strain>
        <tissue evidence="1">Leaves</tissue>
    </source>
</reference>
<protein>
    <submittedName>
        <fullName evidence="1">Uncharacterized protein</fullName>
    </submittedName>
</protein>
<accession>A0ACB8ZUK4</accession>
<comment type="caution">
    <text evidence="1">The sequence shown here is derived from an EMBL/GenBank/DDBJ whole genome shotgun (WGS) entry which is preliminary data.</text>
</comment>
<keyword evidence="2" id="KW-1185">Reference proteome</keyword>
<evidence type="ECO:0000313" key="2">
    <source>
        <dbReference type="Proteomes" id="UP001055811"/>
    </source>
</evidence>
<name>A0ACB8ZUK4_CICIN</name>